<organism evidence="2 3">
    <name type="scientific">Pectinatus haikarae</name>
    <dbReference type="NCBI Taxonomy" id="349096"/>
    <lineage>
        <taxon>Bacteria</taxon>
        <taxon>Bacillati</taxon>
        <taxon>Bacillota</taxon>
        <taxon>Negativicutes</taxon>
        <taxon>Selenomonadales</taxon>
        <taxon>Selenomonadaceae</taxon>
        <taxon>Pectinatus</taxon>
    </lineage>
</organism>
<proteinExistence type="predicted"/>
<dbReference type="Proteomes" id="UP001239167">
    <property type="component" value="Unassembled WGS sequence"/>
</dbReference>
<accession>A0ABT9YBP5</accession>
<evidence type="ECO:0000313" key="2">
    <source>
        <dbReference type="EMBL" id="MDQ0205048.1"/>
    </source>
</evidence>
<dbReference type="InterPro" id="IPR055259">
    <property type="entry name" value="YkvP/CgeB_Glyco_trans-like"/>
</dbReference>
<feature type="domain" description="Spore protein YkvP/CgeB glycosyl transferase-like" evidence="1">
    <location>
        <begin position="71"/>
        <end position="199"/>
    </location>
</feature>
<dbReference type="SUPFAM" id="SSF53756">
    <property type="entry name" value="UDP-Glycosyltransferase/glycogen phosphorylase"/>
    <property type="match status" value="1"/>
</dbReference>
<reference evidence="2 3" key="1">
    <citation type="submission" date="2023-07" db="EMBL/GenBank/DDBJ databases">
        <title>Genomic Encyclopedia of Type Strains, Phase IV (KMG-IV): sequencing the most valuable type-strain genomes for metagenomic binning, comparative biology and taxonomic classification.</title>
        <authorList>
            <person name="Goeker M."/>
        </authorList>
    </citation>
    <scope>NUCLEOTIDE SEQUENCE [LARGE SCALE GENOMIC DNA]</scope>
    <source>
        <strain evidence="2 3">DSM 16980</strain>
    </source>
</reference>
<dbReference type="Pfam" id="PF13524">
    <property type="entry name" value="Glyco_trans_1_2"/>
    <property type="match status" value="1"/>
</dbReference>
<evidence type="ECO:0000313" key="3">
    <source>
        <dbReference type="Proteomes" id="UP001239167"/>
    </source>
</evidence>
<keyword evidence="3" id="KW-1185">Reference proteome</keyword>
<protein>
    <submittedName>
        <fullName evidence="2">Spore maturation protein CgeB</fullName>
    </submittedName>
</protein>
<comment type="caution">
    <text evidence="2">The sequence shown here is derived from an EMBL/GenBank/DDBJ whole genome shotgun (WGS) entry which is preliminary data.</text>
</comment>
<dbReference type="Gene3D" id="3.40.50.2000">
    <property type="entry name" value="Glycogen Phosphorylase B"/>
    <property type="match status" value="1"/>
</dbReference>
<sequence length="211" mass="24396">MLNRFNDTADYMETYASAVSEAVYVIIKSRHLLGTFSMDQLYPYFADLFSYIKAYRRLKCMKYIIDKGLFAHICGNWPDIYHTSGTVHHGVLPYSEIINLYERSKLIIQDNAGINGGIHERIFSAILNGAVVISENGSYLNKVFVNGQDIILFDWENMDRIESAVHLLLQKQDLRDKIAMRAYKKADEAYTWAARMDNITEIVENWYKVNA</sequence>
<gene>
    <name evidence="2" type="ORF">J2S01_002786</name>
</gene>
<evidence type="ECO:0000259" key="1">
    <source>
        <dbReference type="Pfam" id="PF13524"/>
    </source>
</evidence>
<name>A0ABT9YBP5_9FIRM</name>
<dbReference type="EMBL" id="JAUSUE010000027">
    <property type="protein sequence ID" value="MDQ0205048.1"/>
    <property type="molecule type" value="Genomic_DNA"/>
</dbReference>
<dbReference type="RefSeq" id="WP_307225297.1">
    <property type="nucleotide sequence ID" value="NZ_CP116940.1"/>
</dbReference>